<organism evidence="7 8">
    <name type="scientific">Parapedobacter composti</name>
    <dbReference type="NCBI Taxonomy" id="623281"/>
    <lineage>
        <taxon>Bacteria</taxon>
        <taxon>Pseudomonadati</taxon>
        <taxon>Bacteroidota</taxon>
        <taxon>Sphingobacteriia</taxon>
        <taxon>Sphingobacteriales</taxon>
        <taxon>Sphingobacteriaceae</taxon>
        <taxon>Parapedobacter</taxon>
    </lineage>
</organism>
<keyword evidence="8" id="KW-1185">Reference proteome</keyword>
<evidence type="ECO:0000256" key="3">
    <source>
        <dbReference type="ARBA" id="ARBA00022729"/>
    </source>
</evidence>
<sequence length="533" mass="62924">MKRRVLYLIPLLLAGFTGCEKFLDKRDPTATTFQEFFNTEADLQRVTYSSYLDYFTPRDNRRLLFYMKDGRSDNAYARVDGDHHLRIANGTMNSNTRAFEYYYTLQMKHVGRINTYLANIDVPYVEDEAIRQRYKAILEGLRVWHYFEMVSRWGDIPFLLTPATIEEAKSPPVPKEEILEQLFQMSDDIANRLPPDEYTTDKYMFNRYSFKALVMRYALYYERWELAARLAREIMDSRKYELYPNYRDLFQYEGHANNREFIIHQNLESVGTNVTHSFRDLGPHFRTGRGESYNVPLKSLVDAYWTAQGRPIDQCPLHTKREYELNPKLNRDPRYEASIMGHGDIFYGEEIDVYSPGNPMYYQNQRASKSGYWFRKFVSEADAFRNGNLTYGLLRYAEVLLTYAEAKIMQNDVDDLAKSCINQVRERAGLDMAYANVTLPQYSAYTQQQWIDLIRNERRVEFAGEGLRYDDIIRWRIAERVLNQPALGHTREVNGQLQSLHIEDRSFASHNYLWPFHELVLKVEPALEQNPGY</sequence>
<dbReference type="AlphaFoldDB" id="A0A1I1GEK0"/>
<dbReference type="Pfam" id="PF07980">
    <property type="entry name" value="SusD_RagB"/>
    <property type="match status" value="1"/>
</dbReference>
<keyword evidence="3" id="KW-0732">Signal</keyword>
<dbReference type="STRING" id="623281.SAMN05421747_104140"/>
<dbReference type="Gene3D" id="1.25.40.390">
    <property type="match status" value="1"/>
</dbReference>
<proteinExistence type="inferred from homology"/>
<gene>
    <name evidence="7" type="ORF">SAMN05421747_104140</name>
</gene>
<evidence type="ECO:0000256" key="2">
    <source>
        <dbReference type="ARBA" id="ARBA00006275"/>
    </source>
</evidence>
<dbReference type="InterPro" id="IPR011990">
    <property type="entry name" value="TPR-like_helical_dom_sf"/>
</dbReference>
<keyword evidence="4" id="KW-0472">Membrane</keyword>
<evidence type="ECO:0000256" key="5">
    <source>
        <dbReference type="ARBA" id="ARBA00023237"/>
    </source>
</evidence>
<dbReference type="OrthoDB" id="5694214at2"/>
<dbReference type="RefSeq" id="WP_090972521.1">
    <property type="nucleotide sequence ID" value="NZ_FOLL01000004.1"/>
</dbReference>
<comment type="similarity">
    <text evidence="2">Belongs to the SusD family.</text>
</comment>
<dbReference type="EMBL" id="FOLL01000004">
    <property type="protein sequence ID" value="SFC09865.1"/>
    <property type="molecule type" value="Genomic_DNA"/>
</dbReference>
<evidence type="ECO:0000313" key="7">
    <source>
        <dbReference type="EMBL" id="SFC09865.1"/>
    </source>
</evidence>
<evidence type="ECO:0000256" key="4">
    <source>
        <dbReference type="ARBA" id="ARBA00023136"/>
    </source>
</evidence>
<name>A0A1I1GEK0_9SPHI</name>
<dbReference type="SUPFAM" id="SSF48452">
    <property type="entry name" value="TPR-like"/>
    <property type="match status" value="1"/>
</dbReference>
<evidence type="ECO:0000256" key="1">
    <source>
        <dbReference type="ARBA" id="ARBA00004442"/>
    </source>
</evidence>
<accession>A0A1I1GEK0</accession>
<dbReference type="Proteomes" id="UP000199577">
    <property type="component" value="Unassembled WGS sequence"/>
</dbReference>
<evidence type="ECO:0000259" key="6">
    <source>
        <dbReference type="Pfam" id="PF07980"/>
    </source>
</evidence>
<dbReference type="PROSITE" id="PS51257">
    <property type="entry name" value="PROKAR_LIPOPROTEIN"/>
    <property type="match status" value="1"/>
</dbReference>
<evidence type="ECO:0000313" key="8">
    <source>
        <dbReference type="Proteomes" id="UP000199577"/>
    </source>
</evidence>
<reference evidence="7 8" key="1">
    <citation type="submission" date="2016-10" db="EMBL/GenBank/DDBJ databases">
        <authorList>
            <person name="de Groot N.N."/>
        </authorList>
    </citation>
    <scope>NUCLEOTIDE SEQUENCE [LARGE SCALE GENOMIC DNA]</scope>
    <source>
        <strain evidence="7 8">DSM 22900</strain>
    </source>
</reference>
<protein>
    <submittedName>
        <fullName evidence="7">SusD family protein</fullName>
    </submittedName>
</protein>
<feature type="domain" description="RagB/SusD" evidence="6">
    <location>
        <begin position="279"/>
        <end position="533"/>
    </location>
</feature>
<comment type="subcellular location">
    <subcellularLocation>
        <location evidence="1">Cell outer membrane</location>
    </subcellularLocation>
</comment>
<keyword evidence="5" id="KW-0998">Cell outer membrane</keyword>
<dbReference type="InterPro" id="IPR012944">
    <property type="entry name" value="SusD_RagB_dom"/>
</dbReference>
<dbReference type="GO" id="GO:0009279">
    <property type="term" value="C:cell outer membrane"/>
    <property type="evidence" value="ECO:0007669"/>
    <property type="project" value="UniProtKB-SubCell"/>
</dbReference>